<evidence type="ECO:0000313" key="1">
    <source>
        <dbReference type="EMBL" id="MDN4120094.1"/>
    </source>
</evidence>
<comment type="caution">
    <text evidence="1">The sequence shown here is derived from an EMBL/GenBank/DDBJ whole genome shotgun (WGS) entry which is preliminary data.</text>
</comment>
<evidence type="ECO:0008006" key="3">
    <source>
        <dbReference type="Google" id="ProtNLM"/>
    </source>
</evidence>
<keyword evidence="2" id="KW-1185">Reference proteome</keyword>
<sequence length="280" mass="31512">MDLAYRCRHALSYSKKSARWHIRPLFAFLLGGFVWCEASVAQNARLFRTPQTADNTVAVLTVTQELIETTVKESFCWQRIISDRERARQQYQNQSWLVKHWQPILGGILGAGVGYQFTGNYGVKSQRWVYPTVASGMAVGAVAGPGMVGGAYGFGTLAQHLWPGKLPVTIVLSIVGGLLGDELMQWLFPDSPPQDLLAEPQPGQYLPDQQFFIETTCMPRERVLYSSQPYRVTYQYLGEKRSVLMKYYPGDRIELDGNGVPLQVWIPEAERPGAIRISQH</sequence>
<evidence type="ECO:0000313" key="2">
    <source>
        <dbReference type="Proteomes" id="UP001168613"/>
    </source>
</evidence>
<reference evidence="1" key="1">
    <citation type="submission" date="2021-11" db="EMBL/GenBank/DDBJ databases">
        <title>Draft genome sequence of Alcaligenes endophyticus type strain CCUG 75668T.</title>
        <authorList>
            <person name="Salva-Serra F."/>
            <person name="Duran R.E."/>
            <person name="Seeger M."/>
            <person name="Moore E.R.B."/>
            <person name="Jaen-Luchoro D."/>
        </authorList>
    </citation>
    <scope>NUCLEOTIDE SEQUENCE</scope>
    <source>
        <strain evidence="1">CCUG 75668</strain>
    </source>
</reference>
<gene>
    <name evidence="1" type="ORF">LMS43_02205</name>
</gene>
<name>A0ABT8EFR8_9BURK</name>
<organism evidence="1 2">
    <name type="scientific">Alcaligenes endophyticus</name>
    <dbReference type="NCBI Taxonomy" id="1929088"/>
    <lineage>
        <taxon>Bacteria</taxon>
        <taxon>Pseudomonadati</taxon>
        <taxon>Pseudomonadota</taxon>
        <taxon>Betaproteobacteria</taxon>
        <taxon>Burkholderiales</taxon>
        <taxon>Alcaligenaceae</taxon>
        <taxon>Alcaligenes</taxon>
    </lineage>
</organism>
<dbReference type="Proteomes" id="UP001168613">
    <property type="component" value="Unassembled WGS sequence"/>
</dbReference>
<protein>
    <recommendedName>
        <fullName evidence="3">Glycine zipper family protein</fullName>
    </recommendedName>
</protein>
<dbReference type="EMBL" id="JAJHNU010000001">
    <property type="protein sequence ID" value="MDN4120094.1"/>
    <property type="molecule type" value="Genomic_DNA"/>
</dbReference>
<dbReference type="RefSeq" id="WP_266122570.1">
    <property type="nucleotide sequence ID" value="NZ_JAJHNU010000001.1"/>
</dbReference>
<accession>A0ABT8EFR8</accession>
<proteinExistence type="predicted"/>